<accession>A0A0E9PWE2</accession>
<reference evidence="1" key="2">
    <citation type="journal article" date="2015" name="Fish Shellfish Immunol.">
        <title>Early steps in the European eel (Anguilla anguilla)-Vibrio vulnificus interaction in the gills: Role of the RtxA13 toxin.</title>
        <authorList>
            <person name="Callol A."/>
            <person name="Pajuelo D."/>
            <person name="Ebbesson L."/>
            <person name="Teles M."/>
            <person name="MacKenzie S."/>
            <person name="Amaro C."/>
        </authorList>
    </citation>
    <scope>NUCLEOTIDE SEQUENCE</scope>
</reference>
<proteinExistence type="predicted"/>
<evidence type="ECO:0000313" key="1">
    <source>
        <dbReference type="EMBL" id="JAH08602.1"/>
    </source>
</evidence>
<name>A0A0E9PWE2_ANGAN</name>
<reference evidence="1" key="1">
    <citation type="submission" date="2014-11" db="EMBL/GenBank/DDBJ databases">
        <authorList>
            <person name="Amaro Gonzalez C."/>
        </authorList>
    </citation>
    <scope>NUCLEOTIDE SEQUENCE</scope>
</reference>
<sequence>MKAFCFPESQLVHADGFGDTERREAVNVFAAVLKDVH</sequence>
<organism evidence="1">
    <name type="scientific">Anguilla anguilla</name>
    <name type="common">European freshwater eel</name>
    <name type="synonym">Muraena anguilla</name>
    <dbReference type="NCBI Taxonomy" id="7936"/>
    <lineage>
        <taxon>Eukaryota</taxon>
        <taxon>Metazoa</taxon>
        <taxon>Chordata</taxon>
        <taxon>Craniata</taxon>
        <taxon>Vertebrata</taxon>
        <taxon>Euteleostomi</taxon>
        <taxon>Actinopterygii</taxon>
        <taxon>Neopterygii</taxon>
        <taxon>Teleostei</taxon>
        <taxon>Anguilliformes</taxon>
        <taxon>Anguillidae</taxon>
        <taxon>Anguilla</taxon>
    </lineage>
</organism>
<dbReference type="AlphaFoldDB" id="A0A0E9PWE2"/>
<dbReference type="EMBL" id="GBXM01099975">
    <property type="protein sequence ID" value="JAH08602.1"/>
    <property type="molecule type" value="Transcribed_RNA"/>
</dbReference>
<protein>
    <submittedName>
        <fullName evidence="1">Uncharacterized protein</fullName>
    </submittedName>
</protein>